<dbReference type="PANTHER" id="PTHR42919">
    <property type="entry name" value="N-ALPHA-ACETYLTRANSFERASE"/>
    <property type="match status" value="1"/>
</dbReference>
<keyword evidence="3" id="KW-0963">Cytoplasm</keyword>
<dbReference type="InterPro" id="IPR006464">
    <property type="entry name" value="AcTrfase_RimI/Ard1"/>
</dbReference>
<organism evidence="5 6">
    <name type="scientific">Vagococcus acidifermentans</name>
    <dbReference type="NCBI Taxonomy" id="564710"/>
    <lineage>
        <taxon>Bacteria</taxon>
        <taxon>Bacillati</taxon>
        <taxon>Bacillota</taxon>
        <taxon>Bacilli</taxon>
        <taxon>Lactobacillales</taxon>
        <taxon>Enterococcaceae</taxon>
        <taxon>Vagococcus</taxon>
    </lineage>
</organism>
<dbReference type="EMBL" id="NGKC01000004">
    <property type="protein sequence ID" value="RSU12858.1"/>
    <property type="molecule type" value="Genomic_DNA"/>
</dbReference>
<gene>
    <name evidence="5" type="ORF">CBF27_04790</name>
</gene>
<dbReference type="NCBIfam" id="TIGR01575">
    <property type="entry name" value="rimI"/>
    <property type="match status" value="1"/>
</dbReference>
<dbReference type="InterPro" id="IPR016181">
    <property type="entry name" value="Acyl_CoA_acyltransferase"/>
</dbReference>
<reference evidence="5 6" key="1">
    <citation type="submission" date="2017-05" db="EMBL/GenBank/DDBJ databases">
        <title>Vagococcus spp. assemblies.</title>
        <authorList>
            <person name="Gulvik C.A."/>
        </authorList>
    </citation>
    <scope>NUCLEOTIDE SEQUENCE [LARGE SCALE GENOMIC DNA]</scope>
    <source>
        <strain evidence="5 6">LMG 24798</strain>
    </source>
</reference>
<feature type="domain" description="N-acetyltransferase" evidence="4">
    <location>
        <begin position="8"/>
        <end position="150"/>
    </location>
</feature>
<dbReference type="EC" id="2.3.1.266" evidence="3"/>
<proteinExistence type="inferred from homology"/>
<name>A0A430AXT4_9ENTE</name>
<keyword evidence="6" id="KW-1185">Reference proteome</keyword>
<evidence type="ECO:0000256" key="3">
    <source>
        <dbReference type="RuleBase" id="RU363094"/>
    </source>
</evidence>
<accession>A0A430AXT4</accession>
<comment type="similarity">
    <text evidence="3">Belongs to the acetyltransferase family. RimI subfamily.</text>
</comment>
<comment type="subcellular location">
    <subcellularLocation>
        <location evidence="3">Cytoplasm</location>
    </subcellularLocation>
</comment>
<sequence length="153" mass="17170">MYFNKSAGNLPAFARALFLVSAEAYPTGSPWTEKQFLEHLLQHGSHYFFVLKAGAVVGYLGIQTVLDESEIMNFAVLPSYKRLGLGKQLMAECVSFLKQEAVQTLFLEVREGNIAALNFYKRNGFKKIGSRSGYYHHPVEDAVLMSLNIQEVT</sequence>
<dbReference type="RefSeq" id="WP_126812939.1">
    <property type="nucleotide sequence ID" value="NZ_NGKC01000004.1"/>
</dbReference>
<keyword evidence="1 5" id="KW-0808">Transferase</keyword>
<evidence type="ECO:0000256" key="1">
    <source>
        <dbReference type="ARBA" id="ARBA00022679"/>
    </source>
</evidence>
<evidence type="ECO:0000313" key="6">
    <source>
        <dbReference type="Proteomes" id="UP000286773"/>
    </source>
</evidence>
<dbReference type="GO" id="GO:0008999">
    <property type="term" value="F:protein-N-terminal-alanine acetyltransferase activity"/>
    <property type="evidence" value="ECO:0007669"/>
    <property type="project" value="UniProtKB-EC"/>
</dbReference>
<dbReference type="CDD" id="cd04301">
    <property type="entry name" value="NAT_SF"/>
    <property type="match status" value="1"/>
</dbReference>
<comment type="catalytic activity">
    <reaction evidence="3">
        <text>N-terminal L-alanyl-[ribosomal protein bS18] + acetyl-CoA = N-terminal N(alpha)-acetyl-L-alanyl-[ribosomal protein bS18] + CoA + H(+)</text>
        <dbReference type="Rhea" id="RHEA:43756"/>
        <dbReference type="Rhea" id="RHEA-COMP:10676"/>
        <dbReference type="Rhea" id="RHEA-COMP:10677"/>
        <dbReference type="ChEBI" id="CHEBI:15378"/>
        <dbReference type="ChEBI" id="CHEBI:57287"/>
        <dbReference type="ChEBI" id="CHEBI:57288"/>
        <dbReference type="ChEBI" id="CHEBI:64718"/>
        <dbReference type="ChEBI" id="CHEBI:83683"/>
        <dbReference type="EC" id="2.3.1.266"/>
    </reaction>
</comment>
<dbReference type="InterPro" id="IPR051556">
    <property type="entry name" value="N-term/lysine_N-AcTrnsfr"/>
</dbReference>
<evidence type="ECO:0000313" key="5">
    <source>
        <dbReference type="EMBL" id="RSU12858.1"/>
    </source>
</evidence>
<dbReference type="GO" id="GO:0005737">
    <property type="term" value="C:cytoplasm"/>
    <property type="evidence" value="ECO:0007669"/>
    <property type="project" value="UniProtKB-SubCell"/>
</dbReference>
<dbReference type="Gene3D" id="3.40.630.30">
    <property type="match status" value="1"/>
</dbReference>
<evidence type="ECO:0000259" key="4">
    <source>
        <dbReference type="PROSITE" id="PS51186"/>
    </source>
</evidence>
<dbReference type="OrthoDB" id="9794566at2"/>
<evidence type="ECO:0000256" key="2">
    <source>
        <dbReference type="ARBA" id="ARBA00023315"/>
    </source>
</evidence>
<comment type="function">
    <text evidence="3">Acetylates the N-terminal alanine of ribosomal protein bS18.</text>
</comment>
<dbReference type="Proteomes" id="UP000286773">
    <property type="component" value="Unassembled WGS sequence"/>
</dbReference>
<protein>
    <recommendedName>
        <fullName evidence="3">[Ribosomal protein bS18]-alanine N-acetyltransferase</fullName>
        <ecNumber evidence="3">2.3.1.266</ecNumber>
    </recommendedName>
</protein>
<dbReference type="Pfam" id="PF00583">
    <property type="entry name" value="Acetyltransf_1"/>
    <property type="match status" value="1"/>
</dbReference>
<comment type="caution">
    <text evidence="5">The sequence shown here is derived from an EMBL/GenBank/DDBJ whole genome shotgun (WGS) entry which is preliminary data.</text>
</comment>
<dbReference type="InterPro" id="IPR000182">
    <property type="entry name" value="GNAT_dom"/>
</dbReference>
<keyword evidence="2" id="KW-0012">Acyltransferase</keyword>
<dbReference type="PANTHER" id="PTHR42919:SF8">
    <property type="entry name" value="N-ALPHA-ACETYLTRANSFERASE 50"/>
    <property type="match status" value="1"/>
</dbReference>
<dbReference type="AlphaFoldDB" id="A0A430AXT4"/>
<dbReference type="SUPFAM" id="SSF55729">
    <property type="entry name" value="Acyl-CoA N-acyltransferases (Nat)"/>
    <property type="match status" value="1"/>
</dbReference>
<dbReference type="PROSITE" id="PS51186">
    <property type="entry name" value="GNAT"/>
    <property type="match status" value="1"/>
</dbReference>